<evidence type="ECO:0000256" key="14">
    <source>
        <dbReference type="SAM" id="Phobius"/>
    </source>
</evidence>
<comment type="catalytic activity">
    <reaction evidence="1">
        <text>ATP + protein L-histidine = ADP + protein N-phospho-L-histidine.</text>
        <dbReference type="EC" id="2.7.13.3"/>
    </reaction>
</comment>
<evidence type="ECO:0000256" key="4">
    <source>
        <dbReference type="ARBA" id="ARBA00022475"/>
    </source>
</evidence>
<dbReference type="EMBL" id="DXEX01000196">
    <property type="protein sequence ID" value="HIX59868.1"/>
    <property type="molecule type" value="Genomic_DNA"/>
</dbReference>
<evidence type="ECO:0000256" key="3">
    <source>
        <dbReference type="ARBA" id="ARBA00012438"/>
    </source>
</evidence>
<keyword evidence="12" id="KW-0902">Two-component regulatory system</keyword>
<keyword evidence="4" id="KW-1003">Cell membrane</keyword>
<evidence type="ECO:0000256" key="10">
    <source>
        <dbReference type="ARBA" id="ARBA00022840"/>
    </source>
</evidence>
<keyword evidence="5" id="KW-0597">Phosphoprotein</keyword>
<evidence type="ECO:0000256" key="5">
    <source>
        <dbReference type="ARBA" id="ARBA00022553"/>
    </source>
</evidence>
<evidence type="ECO:0000256" key="8">
    <source>
        <dbReference type="ARBA" id="ARBA00022741"/>
    </source>
</evidence>
<dbReference type="EC" id="2.7.13.3" evidence="3"/>
<keyword evidence="7 14" id="KW-0812">Transmembrane</keyword>
<dbReference type="SUPFAM" id="SSF158472">
    <property type="entry name" value="HAMP domain-like"/>
    <property type="match status" value="1"/>
</dbReference>
<dbReference type="Pfam" id="PF06580">
    <property type="entry name" value="His_kinase"/>
    <property type="match status" value="1"/>
</dbReference>
<protein>
    <recommendedName>
        <fullName evidence="3">histidine kinase</fullName>
        <ecNumber evidence="3">2.7.13.3</ecNumber>
    </recommendedName>
</protein>
<keyword evidence="10" id="KW-0067">ATP-binding</keyword>
<proteinExistence type="predicted"/>
<keyword evidence="8" id="KW-0547">Nucleotide-binding</keyword>
<feature type="domain" description="HAMP" evidence="15">
    <location>
        <begin position="316"/>
        <end position="368"/>
    </location>
</feature>
<sequence length="403" mass="46770">MRKSIRIKILLLFLSLLAIFVVCSILIYNVSQTTIYRLSEESVTKSMEQLNESMNKVLTEAKDMAYLIAQDSDMQVALRSELPTEQQELYKERRNFNYALRYTGQLNENIQGIFVIGENGSIYRSAERTLYKQDYRNEFWYLYVMDTGEDYWMEPHAGSFVVHNLYDPVISLVIPIRDRISYRSLGVVVVDVAMEVLLGLDNDIALFNGETYLANRQNEIIYCADFENIKNDKNKQISEVLRNSQKQDGEILQEVWVGDTHYLLYEDSLGIADWKLVNLIPYNDVFGDVMKVQNLLIFIIVMSVLLSVFYAFSVAHWISVPIRKLKNGMQKVEEGDFSVRVGNNREDELGDLTNGFNVMTSKIEQMTKREQENQKMLLKAELNALQAQINPHFLYNTLDSINW</sequence>
<keyword evidence="11 14" id="KW-1133">Transmembrane helix</keyword>
<keyword evidence="9" id="KW-0418">Kinase</keyword>
<dbReference type="CDD" id="cd06225">
    <property type="entry name" value="HAMP"/>
    <property type="match status" value="1"/>
</dbReference>
<dbReference type="PANTHER" id="PTHR45528">
    <property type="entry name" value="SENSOR HISTIDINE KINASE CPXA"/>
    <property type="match status" value="1"/>
</dbReference>
<evidence type="ECO:0000313" key="17">
    <source>
        <dbReference type="Proteomes" id="UP000886817"/>
    </source>
</evidence>
<evidence type="ECO:0000256" key="7">
    <source>
        <dbReference type="ARBA" id="ARBA00022692"/>
    </source>
</evidence>
<comment type="caution">
    <text evidence="16">The sequence shown here is derived from an EMBL/GenBank/DDBJ whole genome shotgun (WGS) entry which is preliminary data.</text>
</comment>
<organism evidence="16 17">
    <name type="scientific">Candidatus Blautia gallistercoris</name>
    <dbReference type="NCBI Taxonomy" id="2838490"/>
    <lineage>
        <taxon>Bacteria</taxon>
        <taxon>Bacillati</taxon>
        <taxon>Bacillota</taxon>
        <taxon>Clostridia</taxon>
        <taxon>Lachnospirales</taxon>
        <taxon>Lachnospiraceae</taxon>
        <taxon>Blautia</taxon>
    </lineage>
</organism>
<dbReference type="InterPro" id="IPR003660">
    <property type="entry name" value="HAMP_dom"/>
</dbReference>
<keyword evidence="6" id="KW-0808">Transferase</keyword>
<dbReference type="Proteomes" id="UP000886817">
    <property type="component" value="Unassembled WGS sequence"/>
</dbReference>
<keyword evidence="13 14" id="KW-0472">Membrane</keyword>
<dbReference type="GO" id="GO:0005886">
    <property type="term" value="C:plasma membrane"/>
    <property type="evidence" value="ECO:0007669"/>
    <property type="project" value="UniProtKB-SubCell"/>
</dbReference>
<evidence type="ECO:0000256" key="12">
    <source>
        <dbReference type="ARBA" id="ARBA00023012"/>
    </source>
</evidence>
<dbReference type="Pfam" id="PF00672">
    <property type="entry name" value="HAMP"/>
    <property type="match status" value="1"/>
</dbReference>
<feature type="non-terminal residue" evidence="16">
    <location>
        <position position="403"/>
    </location>
</feature>
<dbReference type="Gene3D" id="6.10.340.10">
    <property type="match status" value="1"/>
</dbReference>
<dbReference type="CDD" id="cd18773">
    <property type="entry name" value="PDC1_HK_sensor"/>
    <property type="match status" value="1"/>
</dbReference>
<comment type="subcellular location">
    <subcellularLocation>
        <location evidence="2">Cell membrane</location>
        <topology evidence="2">Multi-pass membrane protein</topology>
    </subcellularLocation>
</comment>
<dbReference type="GO" id="GO:0005524">
    <property type="term" value="F:ATP binding"/>
    <property type="evidence" value="ECO:0007669"/>
    <property type="project" value="UniProtKB-KW"/>
</dbReference>
<dbReference type="SMART" id="SM00304">
    <property type="entry name" value="HAMP"/>
    <property type="match status" value="1"/>
</dbReference>
<dbReference type="PROSITE" id="PS50885">
    <property type="entry name" value="HAMP"/>
    <property type="match status" value="1"/>
</dbReference>
<dbReference type="PANTHER" id="PTHR45528:SF1">
    <property type="entry name" value="SENSOR HISTIDINE KINASE CPXA"/>
    <property type="match status" value="1"/>
</dbReference>
<evidence type="ECO:0000256" key="2">
    <source>
        <dbReference type="ARBA" id="ARBA00004651"/>
    </source>
</evidence>
<evidence type="ECO:0000256" key="6">
    <source>
        <dbReference type="ARBA" id="ARBA00022679"/>
    </source>
</evidence>
<dbReference type="InterPro" id="IPR010559">
    <property type="entry name" value="Sig_transdc_His_kin_internal"/>
</dbReference>
<evidence type="ECO:0000256" key="1">
    <source>
        <dbReference type="ARBA" id="ARBA00000085"/>
    </source>
</evidence>
<gene>
    <name evidence="16" type="ORF">IAA45_09170</name>
</gene>
<evidence type="ECO:0000256" key="11">
    <source>
        <dbReference type="ARBA" id="ARBA00022989"/>
    </source>
</evidence>
<dbReference type="AlphaFoldDB" id="A0A9D1WIU9"/>
<feature type="transmembrane region" description="Helical" evidence="14">
    <location>
        <begin position="295"/>
        <end position="320"/>
    </location>
</feature>
<reference evidence="16" key="2">
    <citation type="submission" date="2021-04" db="EMBL/GenBank/DDBJ databases">
        <authorList>
            <person name="Gilroy R."/>
        </authorList>
    </citation>
    <scope>NUCLEOTIDE SEQUENCE</scope>
    <source>
        <strain evidence="16">ChiSjej1B19-8411</strain>
    </source>
</reference>
<name>A0A9D1WIU9_9FIRM</name>
<accession>A0A9D1WIU9</accession>
<dbReference type="GO" id="GO:0000155">
    <property type="term" value="F:phosphorelay sensor kinase activity"/>
    <property type="evidence" value="ECO:0007669"/>
    <property type="project" value="InterPro"/>
</dbReference>
<dbReference type="InterPro" id="IPR033479">
    <property type="entry name" value="dCache_1"/>
</dbReference>
<dbReference type="Pfam" id="PF02743">
    <property type="entry name" value="dCache_1"/>
    <property type="match status" value="1"/>
</dbReference>
<dbReference type="Gene3D" id="3.30.450.20">
    <property type="entry name" value="PAS domain"/>
    <property type="match status" value="2"/>
</dbReference>
<evidence type="ECO:0000313" key="16">
    <source>
        <dbReference type="EMBL" id="HIX59868.1"/>
    </source>
</evidence>
<evidence type="ECO:0000259" key="15">
    <source>
        <dbReference type="PROSITE" id="PS50885"/>
    </source>
</evidence>
<evidence type="ECO:0000256" key="9">
    <source>
        <dbReference type="ARBA" id="ARBA00022777"/>
    </source>
</evidence>
<evidence type="ECO:0000256" key="13">
    <source>
        <dbReference type="ARBA" id="ARBA00023136"/>
    </source>
</evidence>
<reference evidence="16" key="1">
    <citation type="journal article" date="2021" name="PeerJ">
        <title>Extensive microbial diversity within the chicken gut microbiome revealed by metagenomics and culture.</title>
        <authorList>
            <person name="Gilroy R."/>
            <person name="Ravi A."/>
            <person name="Getino M."/>
            <person name="Pursley I."/>
            <person name="Horton D.L."/>
            <person name="Alikhan N.F."/>
            <person name="Baker D."/>
            <person name="Gharbi K."/>
            <person name="Hall N."/>
            <person name="Watson M."/>
            <person name="Adriaenssens E.M."/>
            <person name="Foster-Nyarko E."/>
            <person name="Jarju S."/>
            <person name="Secka A."/>
            <person name="Antonio M."/>
            <person name="Oren A."/>
            <person name="Chaudhuri R.R."/>
            <person name="La Ragione R."/>
            <person name="Hildebrand F."/>
            <person name="Pallen M.J."/>
        </authorList>
    </citation>
    <scope>NUCLEOTIDE SEQUENCE</scope>
    <source>
        <strain evidence="16">ChiSjej1B19-8411</strain>
    </source>
</reference>
<dbReference type="InterPro" id="IPR050398">
    <property type="entry name" value="HssS/ArlS-like"/>
</dbReference>